<feature type="region of interest" description="Disordered" evidence="1">
    <location>
        <begin position="1"/>
        <end position="25"/>
    </location>
</feature>
<name>A0AA40G702_9HYME</name>
<reference evidence="2" key="1">
    <citation type="submission" date="2021-10" db="EMBL/GenBank/DDBJ databases">
        <title>Melipona bicolor Genome sequencing and assembly.</title>
        <authorList>
            <person name="Araujo N.S."/>
            <person name="Arias M.C."/>
        </authorList>
    </citation>
    <scope>NUCLEOTIDE SEQUENCE</scope>
    <source>
        <strain evidence="2">USP_2M_L1-L4_2017</strain>
        <tissue evidence="2">Whole body</tissue>
    </source>
</reference>
<comment type="caution">
    <text evidence="2">The sequence shown here is derived from an EMBL/GenBank/DDBJ whole genome shotgun (WGS) entry which is preliminary data.</text>
</comment>
<proteinExistence type="predicted"/>
<dbReference type="EMBL" id="JAHYIQ010000005">
    <property type="protein sequence ID" value="KAK1132099.1"/>
    <property type="molecule type" value="Genomic_DNA"/>
</dbReference>
<evidence type="ECO:0000313" key="3">
    <source>
        <dbReference type="Proteomes" id="UP001177670"/>
    </source>
</evidence>
<feature type="compositionally biased region" description="Polar residues" evidence="1">
    <location>
        <begin position="1"/>
        <end position="16"/>
    </location>
</feature>
<accession>A0AA40G702</accession>
<dbReference type="Proteomes" id="UP001177670">
    <property type="component" value="Unassembled WGS sequence"/>
</dbReference>
<feature type="non-terminal residue" evidence="2">
    <location>
        <position position="1"/>
    </location>
</feature>
<organism evidence="2 3">
    <name type="scientific">Melipona bicolor</name>
    <dbReference type="NCBI Taxonomy" id="60889"/>
    <lineage>
        <taxon>Eukaryota</taxon>
        <taxon>Metazoa</taxon>
        <taxon>Ecdysozoa</taxon>
        <taxon>Arthropoda</taxon>
        <taxon>Hexapoda</taxon>
        <taxon>Insecta</taxon>
        <taxon>Pterygota</taxon>
        <taxon>Neoptera</taxon>
        <taxon>Endopterygota</taxon>
        <taxon>Hymenoptera</taxon>
        <taxon>Apocrita</taxon>
        <taxon>Aculeata</taxon>
        <taxon>Apoidea</taxon>
        <taxon>Anthophila</taxon>
        <taxon>Apidae</taxon>
        <taxon>Melipona</taxon>
    </lineage>
</organism>
<evidence type="ECO:0000256" key="1">
    <source>
        <dbReference type="SAM" id="MobiDB-lite"/>
    </source>
</evidence>
<sequence length="137" mass="16623">FLYRNSNRKLQQGKSMKQSRRNLPKIRAPFHETKQLTASFRLETCKRRKLRKEKKKLPEIQRKHRRPCRYFWSIDRTRRDEDKKLCVENGDDRRGRFLWRVPDRARYFRSTPPLLAVQREIAGITVVQSPYLVVSLP</sequence>
<evidence type="ECO:0000313" key="2">
    <source>
        <dbReference type="EMBL" id="KAK1132099.1"/>
    </source>
</evidence>
<keyword evidence="3" id="KW-1185">Reference proteome</keyword>
<gene>
    <name evidence="2" type="ORF">K0M31_016236</name>
</gene>
<dbReference type="AlphaFoldDB" id="A0AA40G702"/>
<protein>
    <submittedName>
        <fullName evidence="2">Uncharacterized protein</fullName>
    </submittedName>
</protein>